<dbReference type="EMBL" id="JABUKG010000011">
    <property type="protein sequence ID" value="MBY6321464.1"/>
    <property type="molecule type" value="Genomic_DNA"/>
</dbReference>
<reference evidence="3 4" key="1">
    <citation type="submission" date="2020-06" db="EMBL/GenBank/DDBJ databases">
        <title>Taxonomy, biology and ecology of Rhodococcus bacteria occurring in California pistachio and other woody hosts as revealed by genome sequence analyses.</title>
        <authorList>
            <person name="Gai Y."/>
            <person name="Riely B."/>
        </authorList>
    </citation>
    <scope>NUCLEOTIDE SEQUENCE [LARGE SCALE GENOMIC DNA]</scope>
    <source>
        <strain evidence="3 4">BP-284</strain>
    </source>
</reference>
<name>A0ABS7NTW3_9NOCA</name>
<feature type="transmembrane region" description="Helical" evidence="2">
    <location>
        <begin position="78"/>
        <end position="100"/>
    </location>
</feature>
<feature type="transmembrane region" description="Helical" evidence="2">
    <location>
        <begin position="38"/>
        <end position="58"/>
    </location>
</feature>
<dbReference type="Proteomes" id="UP001520140">
    <property type="component" value="Unassembled WGS sequence"/>
</dbReference>
<evidence type="ECO:0000256" key="1">
    <source>
        <dbReference type="SAM" id="MobiDB-lite"/>
    </source>
</evidence>
<sequence length="133" mass="14382">MTSTALILLVVTLATVSLTAAAVAGLPAFRGNRAARLAVWSGIAGSLIALGFYLVLLWNPMQLVRYGDDKTPDPSGGVTATTLVGTAMAVVMAIAIPIYFRPREQRISRREPAPNRNRWDDPAEDEQSWSLRS</sequence>
<keyword evidence="2" id="KW-1133">Transmembrane helix</keyword>
<accession>A0ABS7NTW3</accession>
<comment type="caution">
    <text evidence="3">The sequence shown here is derived from an EMBL/GenBank/DDBJ whole genome shotgun (WGS) entry which is preliminary data.</text>
</comment>
<evidence type="ECO:0008006" key="5">
    <source>
        <dbReference type="Google" id="ProtNLM"/>
    </source>
</evidence>
<dbReference type="RefSeq" id="WP_068103908.1">
    <property type="nucleotide sequence ID" value="NZ_JABUKE010000009.1"/>
</dbReference>
<feature type="compositionally biased region" description="Basic and acidic residues" evidence="1">
    <location>
        <begin position="107"/>
        <end position="121"/>
    </location>
</feature>
<proteinExistence type="predicted"/>
<gene>
    <name evidence="3" type="ORF">HQ605_11565</name>
</gene>
<protein>
    <recommendedName>
        <fullName evidence="5">Integral membrane protein</fullName>
    </recommendedName>
</protein>
<evidence type="ECO:0000313" key="4">
    <source>
        <dbReference type="Proteomes" id="UP001520140"/>
    </source>
</evidence>
<feature type="region of interest" description="Disordered" evidence="1">
    <location>
        <begin position="107"/>
        <end position="133"/>
    </location>
</feature>
<evidence type="ECO:0000313" key="3">
    <source>
        <dbReference type="EMBL" id="MBY6321464.1"/>
    </source>
</evidence>
<keyword evidence="2" id="KW-0472">Membrane</keyword>
<evidence type="ECO:0000256" key="2">
    <source>
        <dbReference type="SAM" id="Phobius"/>
    </source>
</evidence>
<organism evidence="3 4">
    <name type="scientific">Rhodococcoides kroppenstedtii</name>
    <dbReference type="NCBI Taxonomy" id="293050"/>
    <lineage>
        <taxon>Bacteria</taxon>
        <taxon>Bacillati</taxon>
        <taxon>Actinomycetota</taxon>
        <taxon>Actinomycetes</taxon>
        <taxon>Mycobacteriales</taxon>
        <taxon>Nocardiaceae</taxon>
        <taxon>Rhodococcoides</taxon>
    </lineage>
</organism>
<keyword evidence="4" id="KW-1185">Reference proteome</keyword>
<keyword evidence="2" id="KW-0812">Transmembrane</keyword>
<feature type="transmembrane region" description="Helical" evidence="2">
    <location>
        <begin position="6"/>
        <end position="26"/>
    </location>
</feature>